<organism evidence="2">
    <name type="scientific">marine sediment metagenome</name>
    <dbReference type="NCBI Taxonomy" id="412755"/>
    <lineage>
        <taxon>unclassified sequences</taxon>
        <taxon>metagenomes</taxon>
        <taxon>ecological metagenomes</taxon>
    </lineage>
</organism>
<comment type="caution">
    <text evidence="2">The sequence shown here is derived from an EMBL/GenBank/DDBJ whole genome shotgun (WGS) entry which is preliminary data.</text>
</comment>
<evidence type="ECO:0000256" key="1">
    <source>
        <dbReference type="ARBA" id="ARBA00022485"/>
    </source>
</evidence>
<protein>
    <recommendedName>
        <fullName evidence="3">Biotin synthase</fullName>
    </recommendedName>
</protein>
<dbReference type="InterPro" id="IPR002684">
    <property type="entry name" value="Biotin_synth/BioAB"/>
</dbReference>
<name>A0A0F9FJ21_9ZZZZ</name>
<reference evidence="2" key="1">
    <citation type="journal article" date="2015" name="Nature">
        <title>Complex archaea that bridge the gap between prokaryotes and eukaryotes.</title>
        <authorList>
            <person name="Spang A."/>
            <person name="Saw J.H."/>
            <person name="Jorgensen S.L."/>
            <person name="Zaremba-Niedzwiedzka K."/>
            <person name="Martijn J."/>
            <person name="Lind A.E."/>
            <person name="van Eijk R."/>
            <person name="Schleper C."/>
            <person name="Guy L."/>
            <person name="Ettema T.J."/>
        </authorList>
    </citation>
    <scope>NUCLEOTIDE SEQUENCE</scope>
</reference>
<dbReference type="PANTHER" id="PTHR22976">
    <property type="entry name" value="BIOTIN SYNTHASE"/>
    <property type="match status" value="1"/>
</dbReference>
<dbReference type="GO" id="GO:0009102">
    <property type="term" value="P:biotin biosynthetic process"/>
    <property type="evidence" value="ECO:0007669"/>
    <property type="project" value="InterPro"/>
</dbReference>
<dbReference type="Gene3D" id="3.20.20.70">
    <property type="entry name" value="Aldolase class I"/>
    <property type="match status" value="1"/>
</dbReference>
<dbReference type="EMBL" id="LAZR01032356">
    <property type="protein sequence ID" value="KKL51112.1"/>
    <property type="molecule type" value="Genomic_DNA"/>
</dbReference>
<evidence type="ECO:0000313" key="2">
    <source>
        <dbReference type="EMBL" id="KKL51112.1"/>
    </source>
</evidence>
<dbReference type="InterPro" id="IPR058240">
    <property type="entry name" value="rSAM_sf"/>
</dbReference>
<dbReference type="AlphaFoldDB" id="A0A0F9FJ21"/>
<dbReference type="GO" id="GO:0051537">
    <property type="term" value="F:2 iron, 2 sulfur cluster binding"/>
    <property type="evidence" value="ECO:0007669"/>
    <property type="project" value="TreeGrafter"/>
</dbReference>
<evidence type="ECO:0008006" key="3">
    <source>
        <dbReference type="Google" id="ProtNLM"/>
    </source>
</evidence>
<feature type="non-terminal residue" evidence="2">
    <location>
        <position position="58"/>
    </location>
</feature>
<sequence>MEFAAVRHDWTHQQVKALFEMPFNDLLFKAASVHRANFNPNEVQISTLLSIKTGACPE</sequence>
<keyword evidence="1" id="KW-0408">Iron</keyword>
<keyword evidence="1" id="KW-0004">4Fe-4S</keyword>
<accession>A0A0F9FJ21</accession>
<proteinExistence type="predicted"/>
<dbReference type="InterPro" id="IPR013785">
    <property type="entry name" value="Aldolase_TIM"/>
</dbReference>
<dbReference type="SUPFAM" id="SSF102114">
    <property type="entry name" value="Radical SAM enzymes"/>
    <property type="match status" value="1"/>
</dbReference>
<gene>
    <name evidence="2" type="ORF">LCGC14_2298770</name>
</gene>
<dbReference type="PANTHER" id="PTHR22976:SF2">
    <property type="entry name" value="BIOTIN SYNTHASE, MITOCHONDRIAL"/>
    <property type="match status" value="1"/>
</dbReference>
<dbReference type="GO" id="GO:0004076">
    <property type="term" value="F:biotin synthase activity"/>
    <property type="evidence" value="ECO:0007669"/>
    <property type="project" value="InterPro"/>
</dbReference>
<keyword evidence="1" id="KW-0479">Metal-binding</keyword>
<keyword evidence="1" id="KW-0411">Iron-sulfur</keyword>
<dbReference type="GO" id="GO:0051539">
    <property type="term" value="F:4 iron, 4 sulfur cluster binding"/>
    <property type="evidence" value="ECO:0007669"/>
    <property type="project" value="UniProtKB-KW"/>
</dbReference>